<feature type="transmembrane region" description="Helical" evidence="5">
    <location>
        <begin position="37"/>
        <end position="57"/>
    </location>
</feature>
<dbReference type="PANTHER" id="PTHR31652:SF0">
    <property type="entry name" value="LIMR FAMILY PROTEIN DDB_G0283707-RELATED"/>
    <property type="match status" value="1"/>
</dbReference>
<dbReference type="GO" id="GO:0016020">
    <property type="term" value="C:membrane"/>
    <property type="evidence" value="ECO:0007669"/>
    <property type="project" value="UniProtKB-SubCell"/>
</dbReference>
<keyword evidence="3 5" id="KW-1133">Transmembrane helix</keyword>
<proteinExistence type="predicted"/>
<keyword evidence="4 5" id="KW-0472">Membrane</keyword>
<feature type="transmembrane region" description="Helical" evidence="5">
    <location>
        <begin position="128"/>
        <end position="147"/>
    </location>
</feature>
<feature type="transmembrane region" description="Helical" evidence="5">
    <location>
        <begin position="6"/>
        <end position="25"/>
    </location>
</feature>
<reference evidence="7" key="1">
    <citation type="journal article" date="2023" name="Commun. Biol.">
        <title>Genome analysis of Parmales, the sister group of diatoms, reveals the evolutionary specialization of diatoms from phago-mixotrophs to photoautotrophs.</title>
        <authorList>
            <person name="Ban H."/>
            <person name="Sato S."/>
            <person name="Yoshikawa S."/>
            <person name="Yamada K."/>
            <person name="Nakamura Y."/>
            <person name="Ichinomiya M."/>
            <person name="Sato N."/>
            <person name="Blanc-Mathieu R."/>
            <person name="Endo H."/>
            <person name="Kuwata A."/>
            <person name="Ogata H."/>
        </authorList>
    </citation>
    <scope>NUCLEOTIDE SEQUENCE [LARGE SCALE GENOMIC DNA]</scope>
    <source>
        <strain evidence="7">NIES 3699</strain>
    </source>
</reference>
<accession>A0A9W7B1Q7</accession>
<evidence type="ECO:0000256" key="4">
    <source>
        <dbReference type="ARBA" id="ARBA00023136"/>
    </source>
</evidence>
<organism evidence="6 7">
    <name type="scientific">Triparma verrucosa</name>
    <dbReference type="NCBI Taxonomy" id="1606542"/>
    <lineage>
        <taxon>Eukaryota</taxon>
        <taxon>Sar</taxon>
        <taxon>Stramenopiles</taxon>
        <taxon>Ochrophyta</taxon>
        <taxon>Bolidophyceae</taxon>
        <taxon>Parmales</taxon>
        <taxon>Triparmaceae</taxon>
        <taxon>Triparma</taxon>
    </lineage>
</organism>
<protein>
    <recommendedName>
        <fullName evidence="8">LMBR1-like membrane protein</fullName>
    </recommendedName>
</protein>
<evidence type="ECO:0000256" key="2">
    <source>
        <dbReference type="ARBA" id="ARBA00022692"/>
    </source>
</evidence>
<feature type="transmembrane region" description="Helical" evidence="5">
    <location>
        <begin position="88"/>
        <end position="108"/>
    </location>
</feature>
<keyword evidence="7" id="KW-1185">Reference proteome</keyword>
<feature type="transmembrane region" description="Helical" evidence="5">
    <location>
        <begin position="385"/>
        <end position="405"/>
    </location>
</feature>
<feature type="transmembrane region" description="Helical" evidence="5">
    <location>
        <begin position="433"/>
        <end position="456"/>
    </location>
</feature>
<evidence type="ECO:0000256" key="1">
    <source>
        <dbReference type="ARBA" id="ARBA00004141"/>
    </source>
</evidence>
<dbReference type="InterPro" id="IPR006876">
    <property type="entry name" value="LMBR1-like_membr_prot"/>
</dbReference>
<evidence type="ECO:0000313" key="7">
    <source>
        <dbReference type="Proteomes" id="UP001165160"/>
    </source>
</evidence>
<feature type="transmembrane region" description="Helical" evidence="5">
    <location>
        <begin position="340"/>
        <end position="365"/>
    </location>
</feature>
<feature type="transmembrane region" description="Helical" evidence="5">
    <location>
        <begin position="211"/>
        <end position="244"/>
    </location>
</feature>
<dbReference type="EMBL" id="BRXX01000013">
    <property type="protein sequence ID" value="GMH82241.1"/>
    <property type="molecule type" value="Genomic_DNA"/>
</dbReference>
<evidence type="ECO:0000313" key="6">
    <source>
        <dbReference type="EMBL" id="GMH82241.1"/>
    </source>
</evidence>
<evidence type="ECO:0000256" key="3">
    <source>
        <dbReference type="ARBA" id="ARBA00022989"/>
    </source>
</evidence>
<dbReference type="Proteomes" id="UP001165160">
    <property type="component" value="Unassembled WGS sequence"/>
</dbReference>
<keyword evidence="2 5" id="KW-0812">Transmembrane</keyword>
<gene>
    <name evidence="6" type="ORF">TrVE_jg11819</name>
</gene>
<dbReference type="PANTHER" id="PTHR31652">
    <property type="entry name" value="LIMR FAMILY PROTEIN DDB_G0283707-RELATED"/>
    <property type="match status" value="1"/>
</dbReference>
<dbReference type="Pfam" id="PF04791">
    <property type="entry name" value="LMBR1"/>
    <property type="match status" value="2"/>
</dbReference>
<comment type="subcellular location">
    <subcellularLocation>
        <location evidence="1">Membrane</location>
        <topology evidence="1">Multi-pass membrane protein</topology>
    </subcellularLocation>
</comment>
<comment type="caution">
    <text evidence="6">The sequence shown here is derived from an EMBL/GenBank/DDBJ whole genome shotgun (WGS) entry which is preliminary data.</text>
</comment>
<dbReference type="AlphaFoldDB" id="A0A9W7B1Q7"/>
<name>A0A9W7B1Q7_9STRA</name>
<sequence length="526" mass="59623">MDWFLVAVAVVGFLILLVINVYLIVAYQHPDDKNEAYFPKFLILIGFTLAQGSVLLLPLDVANNAAYTGCAYSSSSCGGLNMSLVWEIIYLTILTYVILLIPFAIFYYESDDGLGNAKNSMFCSALKYEIVVLVCSVLTLVLMYTYLGYTEIPVSTYALTVVDNTVGSITAGSWTDTSNPPPFSDLTTTDFENAENALPSTTSTITMLVTFPIYCMALLGFVGWFFFVFFAGVGLASLPVDLICGYVYRPRHMDAIEFAEAQLSVRTRVNELIEIGELLKRERTAKEDSSQGYWARRRGNKADRQTVNKFKQAVYMLENDVEELKLCHENYASYNPLIPIFNLFLGIIAMVLSLLWILQICLFILPSPPLTPFLNDYFEWFDTWFSLFGVISVAVFSFYLECCVVKGCFKFGVRFFFITLHPMKLNGTYMNSFLFNLGLILLCSLPVVQFSTIAFADYARFTNVNQIFGVQIKYLQFFSYFWTTNAFIYAILGMAVLSTAYLMCKPRDLPADPVKLRENLKMNRRR</sequence>
<feature type="transmembrane region" description="Helical" evidence="5">
    <location>
        <begin position="486"/>
        <end position="504"/>
    </location>
</feature>
<evidence type="ECO:0000256" key="5">
    <source>
        <dbReference type="SAM" id="Phobius"/>
    </source>
</evidence>
<evidence type="ECO:0008006" key="8">
    <source>
        <dbReference type="Google" id="ProtNLM"/>
    </source>
</evidence>